<reference evidence="2" key="2">
    <citation type="journal article" date="2016" name="Fungal Biol.">
        <title>Ochratoxin A production by Penicillium thymicola.</title>
        <authorList>
            <person name="Nguyen H.D.T."/>
            <person name="McMullin D.R."/>
            <person name="Ponomareva E."/>
            <person name="Riley R."/>
            <person name="Pomraning K.R."/>
            <person name="Baker S.E."/>
            <person name="Seifert K.A."/>
        </authorList>
    </citation>
    <scope>NUCLEOTIDE SEQUENCE</scope>
    <source>
        <strain evidence="2">DAOM 180753</strain>
    </source>
</reference>
<feature type="region of interest" description="Disordered" evidence="1">
    <location>
        <begin position="302"/>
        <end position="333"/>
    </location>
</feature>
<evidence type="ECO:0000313" key="2">
    <source>
        <dbReference type="EMBL" id="KAJ9483333.1"/>
    </source>
</evidence>
<dbReference type="EMBL" id="LACB01000441">
    <property type="protein sequence ID" value="KAJ9483333.1"/>
    <property type="molecule type" value="Genomic_DNA"/>
</dbReference>
<name>A0AAI9TA76_PENTH</name>
<accession>A0AAI9TA76</accession>
<comment type="caution">
    <text evidence="2">The sequence shown here is derived from an EMBL/GenBank/DDBJ whole genome shotgun (WGS) entry which is preliminary data.</text>
</comment>
<dbReference type="Proteomes" id="UP001227192">
    <property type="component" value="Unassembled WGS sequence"/>
</dbReference>
<evidence type="ECO:0000313" key="3">
    <source>
        <dbReference type="Proteomes" id="UP001227192"/>
    </source>
</evidence>
<reference evidence="2" key="1">
    <citation type="submission" date="2015-06" db="EMBL/GenBank/DDBJ databases">
        <authorList>
            <person name="Nguyen H."/>
        </authorList>
    </citation>
    <scope>NUCLEOTIDE SEQUENCE</scope>
    <source>
        <strain evidence="2">DAOM 180753</strain>
    </source>
</reference>
<evidence type="ECO:0000256" key="1">
    <source>
        <dbReference type="SAM" id="MobiDB-lite"/>
    </source>
</evidence>
<sequence>MSNRSDIPCTEEMSEYYEGIPAHWPTIPATPFIGVTTSPYCTEPLASNNLLTPVSLPDSSFRTSPAISHHSQGYHTQEYQYSINDPLSAPLGLGISAPFPSNFPQSSAPDTAYLYAPDPSGLQHGVARSPSQSPQGPPPAKRARLPSSEAPSREQPSNTPVSIAPNPEGVIRMQQDRQHVQPTSHILPKIRAPGRGRRDPQGEDEDAFVEELRDRHTAWKVVRQEFQERFKKDASEARLQMRLHRRLRERMVRWEESDIKLLIDAHGIWARDKFHYLSDKMKELGGTRLYSPDQCRTQLRLLDAKNQHRDRDSESPSAMSDPAPMTPTVSRKRLRARSLELDFDEEATF</sequence>
<organism evidence="2 3">
    <name type="scientific">Penicillium thymicola</name>
    <dbReference type="NCBI Taxonomy" id="293382"/>
    <lineage>
        <taxon>Eukaryota</taxon>
        <taxon>Fungi</taxon>
        <taxon>Dikarya</taxon>
        <taxon>Ascomycota</taxon>
        <taxon>Pezizomycotina</taxon>
        <taxon>Eurotiomycetes</taxon>
        <taxon>Eurotiomycetidae</taxon>
        <taxon>Eurotiales</taxon>
        <taxon>Aspergillaceae</taxon>
        <taxon>Penicillium</taxon>
    </lineage>
</organism>
<protein>
    <submittedName>
        <fullName evidence="2">Uncharacterized protein</fullName>
    </submittedName>
</protein>
<proteinExistence type="predicted"/>
<feature type="compositionally biased region" description="Basic and acidic residues" evidence="1">
    <location>
        <begin position="302"/>
        <end position="314"/>
    </location>
</feature>
<feature type="region of interest" description="Disordered" evidence="1">
    <location>
        <begin position="110"/>
        <end position="205"/>
    </location>
</feature>
<gene>
    <name evidence="2" type="ORF">VN97_g10075</name>
</gene>
<keyword evidence="3" id="KW-1185">Reference proteome</keyword>
<dbReference type="AlphaFoldDB" id="A0AAI9TA76"/>